<feature type="transmembrane region" description="Helical" evidence="7">
    <location>
        <begin position="20"/>
        <end position="41"/>
    </location>
</feature>
<dbReference type="Gene3D" id="1.20.120.80">
    <property type="entry name" value="Cytochrome c oxidase, subunit III, four-helix bundle"/>
    <property type="match status" value="1"/>
</dbReference>
<dbReference type="GO" id="GO:0019646">
    <property type="term" value="P:aerobic electron transport chain"/>
    <property type="evidence" value="ECO:0007669"/>
    <property type="project" value="InterPro"/>
</dbReference>
<dbReference type="Pfam" id="PF00510">
    <property type="entry name" value="COX3"/>
    <property type="match status" value="1"/>
</dbReference>
<dbReference type="InterPro" id="IPR035973">
    <property type="entry name" value="Cyt_c_oxidase_su3-like_sf"/>
</dbReference>
<evidence type="ECO:0000256" key="4">
    <source>
        <dbReference type="ARBA" id="ARBA00022989"/>
    </source>
</evidence>
<feature type="transmembrane region" description="Helical" evidence="7">
    <location>
        <begin position="88"/>
        <end position="108"/>
    </location>
</feature>
<name>A0A512AZW6_9BACT</name>
<dbReference type="PANTHER" id="PTHR11403">
    <property type="entry name" value="CYTOCHROME C OXIDASE SUBUNIT III"/>
    <property type="match status" value="1"/>
</dbReference>
<dbReference type="Proteomes" id="UP000321532">
    <property type="component" value="Unassembled WGS sequence"/>
</dbReference>
<organism evidence="9 10">
    <name type="scientific">Adhaeribacter aerolatus</name>
    <dbReference type="NCBI Taxonomy" id="670289"/>
    <lineage>
        <taxon>Bacteria</taxon>
        <taxon>Pseudomonadati</taxon>
        <taxon>Bacteroidota</taxon>
        <taxon>Cytophagia</taxon>
        <taxon>Cytophagales</taxon>
        <taxon>Hymenobacteraceae</taxon>
        <taxon>Adhaeribacter</taxon>
    </lineage>
</organism>
<sequence>MAGVIQQKQTSSGVHPLKFALWLIIISIIMMFAAFTSAYIVRKEEGNWLEFDLPDNLLINTVLLVLSSVFMQLAYFVAKKDNINQLKIYLALTLALGVAFLIGQWEAWGDLVSRKIFFGGSDANPSGSFLYVLTGVHGFHLITGLLYVLIVLISAFNFKVHSKKMLRIELCTVYWHFLGGLWVYLYLFLSLNH</sequence>
<feature type="domain" description="Heme-copper oxidase subunit III family profile" evidence="8">
    <location>
        <begin position="1"/>
        <end position="193"/>
    </location>
</feature>
<dbReference type="PANTHER" id="PTHR11403:SF10">
    <property type="entry name" value="CYTOCHROME C OXIDASE"/>
    <property type="match status" value="1"/>
</dbReference>
<dbReference type="InterPro" id="IPR024791">
    <property type="entry name" value="Cyt_c/ubiquinol_Oxase_su3"/>
</dbReference>
<evidence type="ECO:0000256" key="6">
    <source>
        <dbReference type="RuleBase" id="RU003376"/>
    </source>
</evidence>
<feature type="transmembrane region" description="Helical" evidence="7">
    <location>
        <begin position="168"/>
        <end position="189"/>
    </location>
</feature>
<keyword evidence="10" id="KW-1185">Reference proteome</keyword>
<keyword evidence="3 6" id="KW-0812">Transmembrane</keyword>
<dbReference type="InterPro" id="IPR000298">
    <property type="entry name" value="Cyt_c_oxidase-like_su3"/>
</dbReference>
<dbReference type="AlphaFoldDB" id="A0A512AZW6"/>
<dbReference type="GO" id="GO:0004129">
    <property type="term" value="F:cytochrome-c oxidase activity"/>
    <property type="evidence" value="ECO:0007669"/>
    <property type="project" value="InterPro"/>
</dbReference>
<dbReference type="OrthoDB" id="679789at2"/>
<feature type="transmembrane region" description="Helical" evidence="7">
    <location>
        <begin position="128"/>
        <end position="156"/>
    </location>
</feature>
<reference evidence="9 10" key="1">
    <citation type="submission" date="2019-07" db="EMBL/GenBank/DDBJ databases">
        <title>Whole genome shotgun sequence of Adhaeribacter aerolatus NBRC 106133.</title>
        <authorList>
            <person name="Hosoyama A."/>
            <person name="Uohara A."/>
            <person name="Ohji S."/>
            <person name="Ichikawa N."/>
        </authorList>
    </citation>
    <scope>NUCLEOTIDE SEQUENCE [LARGE SCALE GENOMIC DNA]</scope>
    <source>
        <strain evidence="9 10">NBRC 106133</strain>
    </source>
</reference>
<evidence type="ECO:0000313" key="10">
    <source>
        <dbReference type="Proteomes" id="UP000321532"/>
    </source>
</evidence>
<evidence type="ECO:0000259" key="8">
    <source>
        <dbReference type="PROSITE" id="PS50253"/>
    </source>
</evidence>
<keyword evidence="5 7" id="KW-0472">Membrane</keyword>
<feature type="transmembrane region" description="Helical" evidence="7">
    <location>
        <begin position="57"/>
        <end position="76"/>
    </location>
</feature>
<proteinExistence type="inferred from homology"/>
<evidence type="ECO:0000256" key="5">
    <source>
        <dbReference type="ARBA" id="ARBA00023136"/>
    </source>
</evidence>
<protein>
    <submittedName>
        <fullName evidence="9">Cytochrome oxidase subunit III</fullName>
    </submittedName>
</protein>
<evidence type="ECO:0000256" key="1">
    <source>
        <dbReference type="ARBA" id="ARBA00004141"/>
    </source>
</evidence>
<comment type="subcellular location">
    <subcellularLocation>
        <location evidence="6">Cell membrane</location>
        <topology evidence="6">Multi-pass membrane protein</topology>
    </subcellularLocation>
    <subcellularLocation>
        <location evidence="1">Membrane</location>
        <topology evidence="1">Multi-pass membrane protein</topology>
    </subcellularLocation>
</comment>
<comment type="caution">
    <text evidence="9">The sequence shown here is derived from an EMBL/GenBank/DDBJ whole genome shotgun (WGS) entry which is preliminary data.</text>
</comment>
<dbReference type="GO" id="GO:0005886">
    <property type="term" value="C:plasma membrane"/>
    <property type="evidence" value="ECO:0007669"/>
    <property type="project" value="UniProtKB-SubCell"/>
</dbReference>
<dbReference type="EMBL" id="BJYS01000021">
    <property type="protein sequence ID" value="GEO05249.1"/>
    <property type="molecule type" value="Genomic_DNA"/>
</dbReference>
<dbReference type="SUPFAM" id="SSF81452">
    <property type="entry name" value="Cytochrome c oxidase subunit III-like"/>
    <property type="match status" value="1"/>
</dbReference>
<dbReference type="InterPro" id="IPR013833">
    <property type="entry name" value="Cyt_c_oxidase_su3_a-hlx"/>
</dbReference>
<accession>A0A512AZW6</accession>
<evidence type="ECO:0000256" key="7">
    <source>
        <dbReference type="SAM" id="Phobius"/>
    </source>
</evidence>
<evidence type="ECO:0000256" key="2">
    <source>
        <dbReference type="ARBA" id="ARBA00010581"/>
    </source>
</evidence>
<keyword evidence="4 7" id="KW-1133">Transmembrane helix</keyword>
<comment type="similarity">
    <text evidence="2 6">Belongs to the cytochrome c oxidase subunit 3 family.</text>
</comment>
<dbReference type="PROSITE" id="PS50253">
    <property type="entry name" value="COX3"/>
    <property type="match status" value="1"/>
</dbReference>
<evidence type="ECO:0000313" key="9">
    <source>
        <dbReference type="EMBL" id="GEO05249.1"/>
    </source>
</evidence>
<dbReference type="RefSeq" id="WP_146898794.1">
    <property type="nucleotide sequence ID" value="NZ_BJYS01000021.1"/>
</dbReference>
<evidence type="ECO:0000256" key="3">
    <source>
        <dbReference type="ARBA" id="ARBA00022692"/>
    </source>
</evidence>
<gene>
    <name evidence="9" type="primary">ctaE_2</name>
    <name evidence="9" type="ORF">AAE02nite_29130</name>
</gene>